<gene>
    <name evidence="3" type="ORF">MZV50_21135</name>
</gene>
<dbReference type="InterPro" id="IPR036869">
    <property type="entry name" value="J_dom_sf"/>
</dbReference>
<evidence type="ECO:0000313" key="3">
    <source>
        <dbReference type="EMBL" id="USQ95040.1"/>
    </source>
</evidence>
<dbReference type="InterPro" id="IPR001623">
    <property type="entry name" value="DnaJ_domain"/>
</dbReference>
<protein>
    <submittedName>
        <fullName evidence="3">J domain-containing protein</fullName>
    </submittedName>
</protein>
<organism evidence="3 4">
    <name type="scientific">Caulobacter segnis</name>
    <dbReference type="NCBI Taxonomy" id="88688"/>
    <lineage>
        <taxon>Bacteria</taxon>
        <taxon>Pseudomonadati</taxon>
        <taxon>Pseudomonadota</taxon>
        <taxon>Alphaproteobacteria</taxon>
        <taxon>Caulobacterales</taxon>
        <taxon>Caulobacteraceae</taxon>
        <taxon>Caulobacter</taxon>
    </lineage>
</organism>
<dbReference type="Proteomes" id="UP001057520">
    <property type="component" value="Chromosome"/>
</dbReference>
<dbReference type="EMBL" id="CP096040">
    <property type="protein sequence ID" value="USQ95040.1"/>
    <property type="molecule type" value="Genomic_DNA"/>
</dbReference>
<dbReference type="SMART" id="SM00271">
    <property type="entry name" value="DnaJ"/>
    <property type="match status" value="1"/>
</dbReference>
<feature type="compositionally biased region" description="Basic and acidic residues" evidence="1">
    <location>
        <begin position="15"/>
        <end position="24"/>
    </location>
</feature>
<feature type="compositionally biased region" description="Basic and acidic residues" evidence="1">
    <location>
        <begin position="35"/>
        <end position="45"/>
    </location>
</feature>
<sequence>MNRPFEYRPKFTDIRVRPPKKGEDDPVNDVLGLKPGEKRCDHPDCRLAGSTKAPKSRDLPNQHYWFCQQHAAEYNKNWNFYAGMSEAQIRAAQETERMTGGRPTWSFKADANSREAAAAAARDARAFADPFGIFRAQQRRAESQRSAAERSLGKLERQALADLDLEAGADSAAIKAKYKELLKRCHPDANGGDRSAEHKLQRVIKAYKQLQKAGMVKS</sequence>
<name>A0ABY4ZQU9_9CAUL</name>
<dbReference type="Gene3D" id="1.10.287.110">
    <property type="entry name" value="DnaJ domain"/>
    <property type="match status" value="1"/>
</dbReference>
<feature type="region of interest" description="Disordered" evidence="1">
    <location>
        <begin position="15"/>
        <end position="45"/>
    </location>
</feature>
<keyword evidence="4" id="KW-1185">Reference proteome</keyword>
<reference evidence="3 4" key="1">
    <citation type="submission" date="2022-04" db="EMBL/GenBank/DDBJ databases">
        <title>Genome sequence of soybean root-associated Caulobacter segnis RL271.</title>
        <authorList>
            <person name="Longley R."/>
            <person name="Bonito G."/>
            <person name="Trigodet F."/>
            <person name="Crosson S."/>
            <person name="Fiebig A."/>
        </authorList>
    </citation>
    <scope>NUCLEOTIDE SEQUENCE [LARGE SCALE GENOMIC DNA]</scope>
    <source>
        <strain evidence="3 4">RL271</strain>
    </source>
</reference>
<dbReference type="PROSITE" id="PS50076">
    <property type="entry name" value="DNAJ_2"/>
    <property type="match status" value="1"/>
</dbReference>
<evidence type="ECO:0000313" key="4">
    <source>
        <dbReference type="Proteomes" id="UP001057520"/>
    </source>
</evidence>
<evidence type="ECO:0000259" key="2">
    <source>
        <dbReference type="PROSITE" id="PS50076"/>
    </source>
</evidence>
<evidence type="ECO:0000256" key="1">
    <source>
        <dbReference type="SAM" id="MobiDB-lite"/>
    </source>
</evidence>
<dbReference type="Pfam" id="PF00226">
    <property type="entry name" value="DnaJ"/>
    <property type="match status" value="1"/>
</dbReference>
<dbReference type="CDD" id="cd06257">
    <property type="entry name" value="DnaJ"/>
    <property type="match status" value="1"/>
</dbReference>
<accession>A0ABY4ZQU9</accession>
<feature type="domain" description="J" evidence="2">
    <location>
        <begin position="158"/>
        <end position="218"/>
    </location>
</feature>
<proteinExistence type="predicted"/>
<dbReference type="SUPFAM" id="SSF46565">
    <property type="entry name" value="Chaperone J-domain"/>
    <property type="match status" value="1"/>
</dbReference>